<dbReference type="STRING" id="562729.RNAN_0451"/>
<dbReference type="Proteomes" id="UP000004374">
    <property type="component" value="Unassembled WGS sequence"/>
</dbReference>
<organism evidence="2 3">
    <name type="scientific">Rheinheimera nanhaiensis E407-8</name>
    <dbReference type="NCBI Taxonomy" id="562729"/>
    <lineage>
        <taxon>Bacteria</taxon>
        <taxon>Pseudomonadati</taxon>
        <taxon>Pseudomonadota</taxon>
        <taxon>Gammaproteobacteria</taxon>
        <taxon>Chromatiales</taxon>
        <taxon>Chromatiaceae</taxon>
        <taxon>Rheinheimera</taxon>
    </lineage>
</organism>
<evidence type="ECO:0000256" key="1">
    <source>
        <dbReference type="SAM" id="Phobius"/>
    </source>
</evidence>
<proteinExistence type="predicted"/>
<keyword evidence="1" id="KW-1133">Transmembrane helix</keyword>
<dbReference type="OrthoDB" id="7061226at2"/>
<reference evidence="2 3" key="1">
    <citation type="journal article" date="2012" name="J. Bacteriol.">
        <title>Genome Sequence of the Protease-Producing Bacterium Rheinheimera nanhaiensis E407-8T, Isolated from Deep-Sea Sediment of the South China Sea.</title>
        <authorList>
            <person name="Zhang X.-Y."/>
            <person name="Zhang Y.-J."/>
            <person name="Qin Q.-L."/>
            <person name="Xie B.-B."/>
            <person name="Chen X.-L."/>
            <person name="Zhou B.-C."/>
            <person name="Zhang Y.-Z."/>
        </authorList>
    </citation>
    <scope>NUCLEOTIDE SEQUENCE [LARGE SCALE GENOMIC DNA]</scope>
    <source>
        <strain evidence="2 3">E407-8</strain>
    </source>
</reference>
<keyword evidence="3" id="KW-1185">Reference proteome</keyword>
<dbReference type="RefSeq" id="WP_008218326.1">
    <property type="nucleotide sequence ID" value="NZ_BAFK01000002.1"/>
</dbReference>
<comment type="caution">
    <text evidence="2">The sequence shown here is derived from an EMBL/GenBank/DDBJ whole genome shotgun (WGS) entry which is preliminary data.</text>
</comment>
<sequence length="179" mass="19434">MSNDLTSCRVCGHSLPVAAKKCTTCGEYQHPLYRWLSGNVLSGLIALVPICTLAFTFVYDRLAPKASDLQFTLTRCDTKQVELFASNLGNRAAILSHAEFSSSGEYQPLQIRLEVADKLVNGGDTRAIILSTIDTISPGGLVPFSLRQSADCRIKIRLHSVSFAQKPSSQELTCTCPPA</sequence>
<feature type="transmembrane region" description="Helical" evidence="1">
    <location>
        <begin position="40"/>
        <end position="59"/>
    </location>
</feature>
<dbReference type="AlphaFoldDB" id="I1DTV5"/>
<name>I1DTV5_9GAMM</name>
<dbReference type="EMBL" id="BAFK01000002">
    <property type="protein sequence ID" value="GAB57483.1"/>
    <property type="molecule type" value="Genomic_DNA"/>
</dbReference>
<evidence type="ECO:0000313" key="3">
    <source>
        <dbReference type="Proteomes" id="UP000004374"/>
    </source>
</evidence>
<keyword evidence="1" id="KW-0472">Membrane</keyword>
<keyword evidence="1" id="KW-0812">Transmembrane</keyword>
<gene>
    <name evidence="2" type="ORF">RNAN_0451</name>
</gene>
<protein>
    <submittedName>
        <fullName evidence="2">Uncharacterized protein</fullName>
    </submittedName>
</protein>
<evidence type="ECO:0000313" key="2">
    <source>
        <dbReference type="EMBL" id="GAB57483.1"/>
    </source>
</evidence>
<accession>I1DTV5</accession>